<dbReference type="AlphaFoldDB" id="W9QYR3"/>
<reference evidence="3" key="1">
    <citation type="submission" date="2013-01" db="EMBL/GenBank/DDBJ databases">
        <title>Draft Genome Sequence of a Mulberry Tree, Morus notabilis C.K. Schneid.</title>
        <authorList>
            <person name="He N."/>
            <person name="Zhao S."/>
        </authorList>
    </citation>
    <scope>NUCLEOTIDE SEQUENCE</scope>
</reference>
<evidence type="ECO:0000313" key="2">
    <source>
        <dbReference type="EMBL" id="EXB59096.1"/>
    </source>
</evidence>
<proteinExistence type="predicted"/>
<dbReference type="Proteomes" id="UP000030645">
    <property type="component" value="Unassembled WGS sequence"/>
</dbReference>
<evidence type="ECO:0000256" key="1">
    <source>
        <dbReference type="SAM" id="MobiDB-lite"/>
    </source>
</evidence>
<sequence length="62" mass="6837">MGKRKEEKKNSGEPTILGSFEKQKQGRGKTQDASQKIPRLTVQHVAAFSSSAPFDALIKPPR</sequence>
<feature type="compositionally biased region" description="Basic and acidic residues" evidence="1">
    <location>
        <begin position="1"/>
        <end position="11"/>
    </location>
</feature>
<feature type="region of interest" description="Disordered" evidence="1">
    <location>
        <begin position="1"/>
        <end position="37"/>
    </location>
</feature>
<gene>
    <name evidence="2" type="ORF">L484_014590</name>
</gene>
<name>W9QYR3_9ROSA</name>
<accession>W9QYR3</accession>
<dbReference type="EMBL" id="KE344374">
    <property type="protein sequence ID" value="EXB59096.1"/>
    <property type="molecule type" value="Genomic_DNA"/>
</dbReference>
<protein>
    <submittedName>
        <fullName evidence="2">Uncharacterized protein</fullName>
    </submittedName>
</protein>
<evidence type="ECO:0000313" key="3">
    <source>
        <dbReference type="Proteomes" id="UP000030645"/>
    </source>
</evidence>
<keyword evidence="3" id="KW-1185">Reference proteome</keyword>
<organism evidence="2 3">
    <name type="scientific">Morus notabilis</name>
    <dbReference type="NCBI Taxonomy" id="981085"/>
    <lineage>
        <taxon>Eukaryota</taxon>
        <taxon>Viridiplantae</taxon>
        <taxon>Streptophyta</taxon>
        <taxon>Embryophyta</taxon>
        <taxon>Tracheophyta</taxon>
        <taxon>Spermatophyta</taxon>
        <taxon>Magnoliopsida</taxon>
        <taxon>eudicotyledons</taxon>
        <taxon>Gunneridae</taxon>
        <taxon>Pentapetalae</taxon>
        <taxon>rosids</taxon>
        <taxon>fabids</taxon>
        <taxon>Rosales</taxon>
        <taxon>Moraceae</taxon>
        <taxon>Moreae</taxon>
        <taxon>Morus</taxon>
    </lineage>
</organism>